<name>A0A220U193_9BACI</name>
<dbReference type="AlphaFoldDB" id="A0A220U193"/>
<proteinExistence type="predicted"/>
<dbReference type="UniPathway" id="UPA00077">
    <property type="reaction ID" value="UER00155"/>
</dbReference>
<dbReference type="EC" id="2.7.6.3" evidence="3"/>
<dbReference type="OrthoDB" id="9808041at2"/>
<dbReference type="KEGG" id="vil:CFK37_05705"/>
<organism evidence="10 11">
    <name type="scientific">Virgibacillus phasianinus</name>
    <dbReference type="NCBI Taxonomy" id="2017483"/>
    <lineage>
        <taxon>Bacteria</taxon>
        <taxon>Bacillati</taxon>
        <taxon>Bacillota</taxon>
        <taxon>Bacilli</taxon>
        <taxon>Bacillales</taxon>
        <taxon>Bacillaceae</taxon>
        <taxon>Virgibacillus</taxon>
    </lineage>
</organism>
<dbReference type="GO" id="GO:0016301">
    <property type="term" value="F:kinase activity"/>
    <property type="evidence" value="ECO:0007669"/>
    <property type="project" value="UniProtKB-KW"/>
</dbReference>
<dbReference type="Gene3D" id="3.30.70.560">
    <property type="entry name" value="7,8-Dihydro-6-hydroxymethylpterin-pyrophosphokinase HPPK"/>
    <property type="match status" value="1"/>
</dbReference>
<reference evidence="10 11" key="1">
    <citation type="submission" date="2017-07" db="EMBL/GenBank/DDBJ databases">
        <title>Virgibacillus sp. LM2416.</title>
        <authorList>
            <person name="Tak E.J."/>
            <person name="Bae J.-W."/>
        </authorList>
    </citation>
    <scope>NUCLEOTIDE SEQUENCE [LARGE SCALE GENOMIC DNA]</scope>
    <source>
        <strain evidence="10 11">LM2416</strain>
    </source>
</reference>
<keyword evidence="6 10" id="KW-0418">Kinase</keyword>
<dbReference type="PANTHER" id="PTHR43071">
    <property type="entry name" value="2-AMINO-4-HYDROXY-6-HYDROXYMETHYLDIHYDROPTERIDINE PYROPHOSPHOKINASE"/>
    <property type="match status" value="1"/>
</dbReference>
<comment type="pathway">
    <text evidence="2">Cofactor biosynthesis; tetrahydrofolate biosynthesis; 2-amino-4-hydroxy-6-hydroxymethyl-7,8-dihydropteridine diphosphate from 7,8-dihydroneopterin triphosphate: step 4/4.</text>
</comment>
<dbReference type="PANTHER" id="PTHR43071:SF1">
    <property type="entry name" value="2-AMINO-4-HYDROXY-6-HYDROXYMETHYLDIHYDROPTERIDINE PYROPHOSPHOKINASE"/>
    <property type="match status" value="1"/>
</dbReference>
<dbReference type="GO" id="GO:0046654">
    <property type="term" value="P:tetrahydrofolate biosynthetic process"/>
    <property type="evidence" value="ECO:0007669"/>
    <property type="project" value="UniProtKB-UniPathway"/>
</dbReference>
<dbReference type="EMBL" id="CP022315">
    <property type="protein sequence ID" value="ASK61686.1"/>
    <property type="molecule type" value="Genomic_DNA"/>
</dbReference>
<evidence type="ECO:0000256" key="7">
    <source>
        <dbReference type="ARBA" id="ARBA00022840"/>
    </source>
</evidence>
<evidence type="ECO:0000256" key="8">
    <source>
        <dbReference type="ARBA" id="ARBA00022909"/>
    </source>
</evidence>
<keyword evidence="4" id="KW-0808">Transferase</keyword>
<keyword evidence="7" id="KW-0067">ATP-binding</keyword>
<evidence type="ECO:0000256" key="5">
    <source>
        <dbReference type="ARBA" id="ARBA00022741"/>
    </source>
</evidence>
<keyword evidence="8" id="KW-0289">Folate biosynthesis</keyword>
<comment type="catalytic activity">
    <reaction evidence="1">
        <text>6-hydroxymethyl-7,8-dihydropterin + ATP = (7,8-dihydropterin-6-yl)methyl diphosphate + AMP + H(+)</text>
        <dbReference type="Rhea" id="RHEA:11412"/>
        <dbReference type="ChEBI" id="CHEBI:15378"/>
        <dbReference type="ChEBI" id="CHEBI:30616"/>
        <dbReference type="ChEBI" id="CHEBI:44841"/>
        <dbReference type="ChEBI" id="CHEBI:72950"/>
        <dbReference type="ChEBI" id="CHEBI:456215"/>
        <dbReference type="EC" id="2.7.6.3"/>
    </reaction>
</comment>
<evidence type="ECO:0000256" key="6">
    <source>
        <dbReference type="ARBA" id="ARBA00022777"/>
    </source>
</evidence>
<dbReference type="InterPro" id="IPR035907">
    <property type="entry name" value="Hppk_sf"/>
</dbReference>
<dbReference type="PROSITE" id="PS00794">
    <property type="entry name" value="HPPK"/>
    <property type="match status" value="1"/>
</dbReference>
<accession>A0A220U193</accession>
<evidence type="ECO:0000313" key="11">
    <source>
        <dbReference type="Proteomes" id="UP000198312"/>
    </source>
</evidence>
<dbReference type="NCBIfam" id="TIGR01498">
    <property type="entry name" value="folK"/>
    <property type="match status" value="1"/>
</dbReference>
<dbReference type="InterPro" id="IPR000550">
    <property type="entry name" value="Hppk"/>
</dbReference>
<dbReference type="Proteomes" id="UP000198312">
    <property type="component" value="Chromosome"/>
</dbReference>
<dbReference type="RefSeq" id="WP_089060947.1">
    <property type="nucleotide sequence ID" value="NZ_CP022315.1"/>
</dbReference>
<evidence type="ECO:0000313" key="10">
    <source>
        <dbReference type="EMBL" id="ASK61686.1"/>
    </source>
</evidence>
<dbReference type="GO" id="GO:0046656">
    <property type="term" value="P:folic acid biosynthetic process"/>
    <property type="evidence" value="ECO:0007669"/>
    <property type="project" value="UniProtKB-KW"/>
</dbReference>
<dbReference type="SUPFAM" id="SSF55083">
    <property type="entry name" value="6-hydroxymethyl-7,8-dihydropterin pyrophosphokinase, HPPK"/>
    <property type="match status" value="1"/>
</dbReference>
<dbReference type="CDD" id="cd00483">
    <property type="entry name" value="HPPK"/>
    <property type="match status" value="1"/>
</dbReference>
<dbReference type="GO" id="GO:0005524">
    <property type="term" value="F:ATP binding"/>
    <property type="evidence" value="ECO:0007669"/>
    <property type="project" value="UniProtKB-KW"/>
</dbReference>
<evidence type="ECO:0000256" key="4">
    <source>
        <dbReference type="ARBA" id="ARBA00022679"/>
    </source>
</evidence>
<keyword evidence="11" id="KW-1185">Reference proteome</keyword>
<protein>
    <recommendedName>
        <fullName evidence="3">2-amino-4-hydroxy-6-hydroxymethyldihydropteridine diphosphokinase</fullName>
        <ecNumber evidence="3">2.7.6.3</ecNumber>
    </recommendedName>
</protein>
<gene>
    <name evidence="10" type="primary">folK</name>
    <name evidence="10" type="ORF">CFK37_05705</name>
</gene>
<dbReference type="Pfam" id="PF01288">
    <property type="entry name" value="HPPK"/>
    <property type="match status" value="1"/>
</dbReference>
<evidence type="ECO:0000256" key="2">
    <source>
        <dbReference type="ARBA" id="ARBA00005051"/>
    </source>
</evidence>
<dbReference type="GO" id="GO:0003848">
    <property type="term" value="F:2-amino-4-hydroxy-6-hydroxymethyldihydropteridine diphosphokinase activity"/>
    <property type="evidence" value="ECO:0007669"/>
    <property type="project" value="UniProtKB-EC"/>
</dbReference>
<evidence type="ECO:0000256" key="3">
    <source>
        <dbReference type="ARBA" id="ARBA00013253"/>
    </source>
</evidence>
<sequence length="170" mass="19503">MNNVFLALGTNIEPRYTHLQKALHELRTNEHITIKSESSIYETAPVGYTDQADFLNMAIQIETPLTPFALLERCQRIEEGLGRKRAIRFGPRTIDLDILIYNDENIKTERLNVPHPRLYERAFVLIPLKELNPELPIGAQGKCVSDYVDDLTDQDVKDVRKWTPQESAGE</sequence>
<feature type="domain" description="7,8-dihydro-6-hydroxymethylpterin-pyrophosphokinase" evidence="9">
    <location>
        <begin position="88"/>
        <end position="99"/>
    </location>
</feature>
<keyword evidence="5" id="KW-0547">Nucleotide-binding</keyword>
<evidence type="ECO:0000259" key="9">
    <source>
        <dbReference type="PROSITE" id="PS00794"/>
    </source>
</evidence>
<evidence type="ECO:0000256" key="1">
    <source>
        <dbReference type="ARBA" id="ARBA00000198"/>
    </source>
</evidence>